<name>A0A848LAI7_9BACT</name>
<evidence type="ECO:0000313" key="3">
    <source>
        <dbReference type="Proteomes" id="UP000518300"/>
    </source>
</evidence>
<gene>
    <name evidence="2" type="ORF">HG543_13760</name>
</gene>
<evidence type="ECO:0000256" key="1">
    <source>
        <dbReference type="SAM" id="Phobius"/>
    </source>
</evidence>
<reference evidence="2 3" key="1">
    <citation type="submission" date="2020-04" db="EMBL/GenBank/DDBJ databases">
        <title>Draft genome of Pyxidicoccus fallax type strain.</title>
        <authorList>
            <person name="Whitworth D.E."/>
        </authorList>
    </citation>
    <scope>NUCLEOTIDE SEQUENCE [LARGE SCALE GENOMIC DNA]</scope>
    <source>
        <strain evidence="2 3">DSM 14698</strain>
    </source>
</reference>
<dbReference type="AlphaFoldDB" id="A0A848LAI7"/>
<keyword evidence="1" id="KW-1133">Transmembrane helix</keyword>
<protein>
    <submittedName>
        <fullName evidence="2">Uncharacterized protein</fullName>
    </submittedName>
</protein>
<keyword evidence="1" id="KW-0472">Membrane</keyword>
<organism evidence="2 3">
    <name type="scientific">Pyxidicoccus fallax</name>
    <dbReference type="NCBI Taxonomy" id="394095"/>
    <lineage>
        <taxon>Bacteria</taxon>
        <taxon>Pseudomonadati</taxon>
        <taxon>Myxococcota</taxon>
        <taxon>Myxococcia</taxon>
        <taxon>Myxococcales</taxon>
        <taxon>Cystobacterineae</taxon>
        <taxon>Myxococcaceae</taxon>
        <taxon>Pyxidicoccus</taxon>
    </lineage>
</organism>
<proteinExistence type="predicted"/>
<keyword evidence="1" id="KW-0812">Transmembrane</keyword>
<comment type="caution">
    <text evidence="2">The sequence shown here is derived from an EMBL/GenBank/DDBJ whole genome shotgun (WGS) entry which is preliminary data.</text>
</comment>
<feature type="transmembrane region" description="Helical" evidence="1">
    <location>
        <begin position="12"/>
        <end position="38"/>
    </location>
</feature>
<accession>A0A848LAI7</accession>
<dbReference type="Proteomes" id="UP000518300">
    <property type="component" value="Unassembled WGS sequence"/>
</dbReference>
<dbReference type="EMBL" id="JABBJJ010000051">
    <property type="protein sequence ID" value="NMO15909.1"/>
    <property type="molecule type" value="Genomic_DNA"/>
</dbReference>
<evidence type="ECO:0000313" key="2">
    <source>
        <dbReference type="EMBL" id="NMO15909.1"/>
    </source>
</evidence>
<dbReference type="RefSeq" id="WP_169345198.1">
    <property type="nucleotide sequence ID" value="NZ_JABBJJ010000051.1"/>
</dbReference>
<keyword evidence="3" id="KW-1185">Reference proteome</keyword>
<sequence length="387" mass="42816">MRRNRRPIRGGVAQVLLFIVSSVLLLAVIALVGANMWLRKQYEPTLEAFRRDLTQHVDLFCEQQAKLAADPWFHEPRTAGDAGPLLNTWLEWDPGPAMPADSPLQLPAALAEKKDWKELVASEVDVSTLDFGWMRQLQTYDRWDIVKDTPFSRSKPFNLTTAPIPNYIILQTWAKLRLVHGLRTGQPMEAARDVRHLAWLAYRSDTLLGAMIGAALLRIENRAHASMEAPPPEWRPMSLDQIERMRAVFFASMAFSSVATPTDVARKARHCGSGISRCTGLTEASIYGRYLKSLAEDSYRPAYDALAAELASAPCPTSAARTIWEHGAMIDDTPPSGSEAEWLLKLPGGLGRKHVAGILMANGTQQIDRLKELPDASTAPASANTTP</sequence>